<organism evidence="2">
    <name type="scientific">Laccaria bicolor (strain S238N-H82 / ATCC MYA-4686)</name>
    <name type="common">Bicoloured deceiver</name>
    <name type="synonym">Laccaria laccata var. bicolor</name>
    <dbReference type="NCBI Taxonomy" id="486041"/>
    <lineage>
        <taxon>Eukaryota</taxon>
        <taxon>Fungi</taxon>
        <taxon>Dikarya</taxon>
        <taxon>Basidiomycota</taxon>
        <taxon>Agaricomycotina</taxon>
        <taxon>Agaricomycetes</taxon>
        <taxon>Agaricomycetidae</taxon>
        <taxon>Agaricales</taxon>
        <taxon>Agaricineae</taxon>
        <taxon>Hydnangiaceae</taxon>
        <taxon>Laccaria</taxon>
    </lineage>
</organism>
<proteinExistence type="predicted"/>
<name>B0DRY5_LACBS</name>
<dbReference type="KEGG" id="lbc:LACBIDRAFT_332208"/>
<accession>B0DRY5</accession>
<dbReference type="HOGENOM" id="CLU_1886124_0_0_1"/>
<keyword evidence="2" id="KW-1185">Reference proteome</keyword>
<dbReference type="AlphaFoldDB" id="B0DRY5"/>
<evidence type="ECO:0000313" key="2">
    <source>
        <dbReference type="Proteomes" id="UP000001194"/>
    </source>
</evidence>
<sequence>MCAGGTACLWQGMTERRGPGGVPLASCDQHWRHGQALASAAPSLLHQILYKMCVRTGIKHMHWEVQGAGQVQFVSDSPRGLALASWPSANWDKECVSEWRLNTYIRSGIKHVHWNWDKICVPKLELNMCTGGSML</sequence>
<dbReference type="InParanoid" id="B0DRY5"/>
<evidence type="ECO:0000313" key="1">
    <source>
        <dbReference type="EMBL" id="EDR02695.1"/>
    </source>
</evidence>
<dbReference type="EMBL" id="DS547129">
    <property type="protein sequence ID" value="EDR02695.1"/>
    <property type="molecule type" value="Genomic_DNA"/>
</dbReference>
<dbReference type="GeneID" id="6082375"/>
<protein>
    <submittedName>
        <fullName evidence="1">Predicted protein</fullName>
    </submittedName>
</protein>
<dbReference type="RefSeq" id="XP_001886739.1">
    <property type="nucleotide sequence ID" value="XM_001886704.1"/>
</dbReference>
<dbReference type="Proteomes" id="UP000001194">
    <property type="component" value="Unassembled WGS sequence"/>
</dbReference>
<gene>
    <name evidence="1" type="ORF">LACBIDRAFT_332208</name>
</gene>
<reference evidence="1 2" key="1">
    <citation type="journal article" date="2008" name="Nature">
        <title>The genome of Laccaria bicolor provides insights into mycorrhizal symbiosis.</title>
        <authorList>
            <person name="Martin F."/>
            <person name="Aerts A."/>
            <person name="Ahren D."/>
            <person name="Brun A."/>
            <person name="Danchin E.G.J."/>
            <person name="Duchaussoy F."/>
            <person name="Gibon J."/>
            <person name="Kohler A."/>
            <person name="Lindquist E."/>
            <person name="Pereda V."/>
            <person name="Salamov A."/>
            <person name="Shapiro H.J."/>
            <person name="Wuyts J."/>
            <person name="Blaudez D."/>
            <person name="Buee M."/>
            <person name="Brokstein P."/>
            <person name="Canbaeck B."/>
            <person name="Cohen D."/>
            <person name="Courty P.E."/>
            <person name="Coutinho P.M."/>
            <person name="Delaruelle C."/>
            <person name="Detter J.C."/>
            <person name="Deveau A."/>
            <person name="DiFazio S."/>
            <person name="Duplessis S."/>
            <person name="Fraissinet-Tachet L."/>
            <person name="Lucic E."/>
            <person name="Frey-Klett P."/>
            <person name="Fourrey C."/>
            <person name="Feussner I."/>
            <person name="Gay G."/>
            <person name="Grimwood J."/>
            <person name="Hoegger P.J."/>
            <person name="Jain P."/>
            <person name="Kilaru S."/>
            <person name="Labbe J."/>
            <person name="Lin Y.C."/>
            <person name="Legue V."/>
            <person name="Le Tacon F."/>
            <person name="Marmeisse R."/>
            <person name="Melayah D."/>
            <person name="Montanini B."/>
            <person name="Muratet M."/>
            <person name="Nehls U."/>
            <person name="Niculita-Hirzel H."/>
            <person name="Oudot-Le Secq M.P."/>
            <person name="Peter M."/>
            <person name="Quesneville H."/>
            <person name="Rajashekar B."/>
            <person name="Reich M."/>
            <person name="Rouhier N."/>
            <person name="Schmutz J."/>
            <person name="Yin T."/>
            <person name="Chalot M."/>
            <person name="Henrissat B."/>
            <person name="Kuees U."/>
            <person name="Lucas S."/>
            <person name="Van de Peer Y."/>
            <person name="Podila G.K."/>
            <person name="Polle A."/>
            <person name="Pukkila P.J."/>
            <person name="Richardson P.M."/>
            <person name="Rouze P."/>
            <person name="Sanders I.R."/>
            <person name="Stajich J.E."/>
            <person name="Tunlid A."/>
            <person name="Tuskan G."/>
            <person name="Grigoriev I.V."/>
        </authorList>
    </citation>
    <scope>NUCLEOTIDE SEQUENCE [LARGE SCALE GENOMIC DNA]</scope>
    <source>
        <strain evidence="2">S238N-H82 / ATCC MYA-4686</strain>
    </source>
</reference>